<dbReference type="AlphaFoldDB" id="A0AAD4MJ11"/>
<dbReference type="Proteomes" id="UP001201812">
    <property type="component" value="Unassembled WGS sequence"/>
</dbReference>
<comment type="caution">
    <text evidence="1">The sequence shown here is derived from an EMBL/GenBank/DDBJ whole genome shotgun (WGS) entry which is preliminary data.</text>
</comment>
<dbReference type="GO" id="GO:0003676">
    <property type="term" value="F:nucleic acid binding"/>
    <property type="evidence" value="ECO:0007669"/>
    <property type="project" value="InterPro"/>
</dbReference>
<accession>A0AAD4MJ11</accession>
<reference evidence="1" key="1">
    <citation type="submission" date="2022-01" db="EMBL/GenBank/DDBJ databases">
        <title>Genome Sequence Resource for Two Populations of Ditylenchus destructor, the Migratory Endoparasitic Phytonematode.</title>
        <authorList>
            <person name="Zhang H."/>
            <person name="Lin R."/>
            <person name="Xie B."/>
        </authorList>
    </citation>
    <scope>NUCLEOTIDE SEQUENCE</scope>
    <source>
        <strain evidence="1">BazhouSP</strain>
    </source>
</reference>
<proteinExistence type="predicted"/>
<keyword evidence="2" id="KW-1185">Reference proteome</keyword>
<protein>
    <submittedName>
        <fullName evidence="1">Uncharacterized protein</fullName>
    </submittedName>
</protein>
<dbReference type="EMBL" id="JAKKPZ010000432">
    <property type="protein sequence ID" value="KAI1695185.1"/>
    <property type="molecule type" value="Genomic_DNA"/>
</dbReference>
<sequence>MSRSRKQSLNVADEEVDELVIVTKTARRSIDLEPDSFNIDIETDFSDTESIAEENNQKFPKTLEKPMKHYRVIMLYQEANFWRRGIEDLPRRWKAVVDNNGNYVDYK</sequence>
<dbReference type="InterPro" id="IPR036397">
    <property type="entry name" value="RNaseH_sf"/>
</dbReference>
<evidence type="ECO:0000313" key="2">
    <source>
        <dbReference type="Proteomes" id="UP001201812"/>
    </source>
</evidence>
<evidence type="ECO:0000313" key="1">
    <source>
        <dbReference type="EMBL" id="KAI1695185.1"/>
    </source>
</evidence>
<name>A0AAD4MJ11_9BILA</name>
<dbReference type="Gene3D" id="3.30.420.10">
    <property type="entry name" value="Ribonuclease H-like superfamily/Ribonuclease H"/>
    <property type="match status" value="1"/>
</dbReference>
<organism evidence="1 2">
    <name type="scientific">Ditylenchus destructor</name>
    <dbReference type="NCBI Taxonomy" id="166010"/>
    <lineage>
        <taxon>Eukaryota</taxon>
        <taxon>Metazoa</taxon>
        <taxon>Ecdysozoa</taxon>
        <taxon>Nematoda</taxon>
        <taxon>Chromadorea</taxon>
        <taxon>Rhabditida</taxon>
        <taxon>Tylenchina</taxon>
        <taxon>Tylenchomorpha</taxon>
        <taxon>Sphaerularioidea</taxon>
        <taxon>Anguinidae</taxon>
        <taxon>Anguininae</taxon>
        <taxon>Ditylenchus</taxon>
    </lineage>
</organism>
<gene>
    <name evidence="1" type="ORF">DdX_19725</name>
</gene>